<dbReference type="NCBIfam" id="TIGR00350">
    <property type="entry name" value="lytR_cpsA_psr"/>
    <property type="match status" value="1"/>
</dbReference>
<feature type="domain" description="Cell envelope-related transcriptional attenuator" evidence="3">
    <location>
        <begin position="84"/>
        <end position="240"/>
    </location>
</feature>
<dbReference type="KEGG" id="arf:AR1Y2_2842"/>
<feature type="transmembrane region" description="Helical" evidence="2">
    <location>
        <begin position="12"/>
        <end position="35"/>
    </location>
</feature>
<evidence type="ECO:0000313" key="4">
    <source>
        <dbReference type="EMBL" id="QCP36296.1"/>
    </source>
</evidence>
<evidence type="ECO:0000256" key="2">
    <source>
        <dbReference type="SAM" id="Phobius"/>
    </source>
</evidence>
<dbReference type="RefSeq" id="WP_137329551.1">
    <property type="nucleotide sequence ID" value="NZ_CP040058.1"/>
</dbReference>
<dbReference type="PANTHER" id="PTHR33392">
    <property type="entry name" value="POLYISOPRENYL-TEICHOIC ACID--PEPTIDOGLYCAN TEICHOIC ACID TRANSFERASE TAGU"/>
    <property type="match status" value="1"/>
</dbReference>
<evidence type="ECO:0000256" key="1">
    <source>
        <dbReference type="ARBA" id="ARBA00006068"/>
    </source>
</evidence>
<dbReference type="InterPro" id="IPR004474">
    <property type="entry name" value="LytR_CpsA_psr"/>
</dbReference>
<keyword evidence="2" id="KW-0472">Membrane</keyword>
<keyword evidence="5" id="KW-1185">Reference proteome</keyword>
<dbReference type="EMBL" id="CP040058">
    <property type="protein sequence ID" value="QCP36296.1"/>
    <property type="molecule type" value="Genomic_DNA"/>
</dbReference>
<accession>A0A4P8IFZ4</accession>
<keyword evidence="2" id="KW-1133">Transmembrane helix</keyword>
<organism evidence="4 5">
    <name type="scientific">Anaerostipes rhamnosivorans</name>
    <dbReference type="NCBI Taxonomy" id="1229621"/>
    <lineage>
        <taxon>Bacteria</taxon>
        <taxon>Bacillati</taxon>
        <taxon>Bacillota</taxon>
        <taxon>Clostridia</taxon>
        <taxon>Lachnospirales</taxon>
        <taxon>Lachnospiraceae</taxon>
        <taxon>Anaerostipes</taxon>
    </lineage>
</organism>
<sequence length="340" mass="38112">MSVKATKRRHSHIRWIFILLLLIVILIGVILGLSYSKLGKIKSTPMNQSKLVTVHEDANMKDYTNIALFGIDSQTGSMSDRGNRSDSIIVVSINNSTKDIKMLSIYRDTYVSVNGHYTKINAAYSLGGPELAVSTINRNLDLNIKQYATVNFKILADIVDAIGGIEVKVDSSILKNLNSYIGDMNRLNGGDSPKIKTAGLQTLDGNQAVAYSRIRYTAGGDLARAGRQREVLQKIFAKGKKNPFGLMGAMDKILPQIKTNMDQKELFSMLLSIFRYDIKSQKGFPFDQKEYKYLGVWYGFPTTLKENAVQVHKYLFDTENYQVSDELGRINQKIINVIGY</sequence>
<comment type="similarity">
    <text evidence="1">Belongs to the LytR/CpsA/Psr (LCP) family.</text>
</comment>
<proteinExistence type="inferred from homology"/>
<evidence type="ECO:0000259" key="3">
    <source>
        <dbReference type="Pfam" id="PF03816"/>
    </source>
</evidence>
<protein>
    <submittedName>
        <fullName evidence="4">Cell envelope-associated transcriptional attenuator LytR-CpsA-Psr, subfamily F2</fullName>
    </submittedName>
</protein>
<reference evidence="4 5" key="1">
    <citation type="submission" date="2019-05" db="EMBL/GenBank/DDBJ databases">
        <title>Complete genome sequencing of Anaerostipes rhamnosivorans.</title>
        <authorList>
            <person name="Bui T.P.N."/>
            <person name="de Vos W.M."/>
        </authorList>
    </citation>
    <scope>NUCLEOTIDE SEQUENCE [LARGE SCALE GENOMIC DNA]</scope>
    <source>
        <strain evidence="4 5">1y2</strain>
    </source>
</reference>
<dbReference type="Pfam" id="PF03816">
    <property type="entry name" value="LytR_cpsA_psr"/>
    <property type="match status" value="1"/>
</dbReference>
<name>A0A4P8IFZ4_9FIRM</name>
<evidence type="ECO:0000313" key="5">
    <source>
        <dbReference type="Proteomes" id="UP000298653"/>
    </source>
</evidence>
<dbReference type="PANTHER" id="PTHR33392:SF6">
    <property type="entry name" value="POLYISOPRENYL-TEICHOIC ACID--PEPTIDOGLYCAN TEICHOIC ACID TRANSFERASE TAGU"/>
    <property type="match status" value="1"/>
</dbReference>
<dbReference type="AlphaFoldDB" id="A0A4P8IFZ4"/>
<dbReference type="InterPro" id="IPR050922">
    <property type="entry name" value="LytR/CpsA/Psr_CW_biosynth"/>
</dbReference>
<keyword evidence="2" id="KW-0812">Transmembrane</keyword>
<gene>
    <name evidence="4" type="ORF">AR1Y2_2842</name>
</gene>
<dbReference type="Gene3D" id="3.40.630.190">
    <property type="entry name" value="LCP protein"/>
    <property type="match status" value="1"/>
</dbReference>
<dbReference type="Proteomes" id="UP000298653">
    <property type="component" value="Chromosome"/>
</dbReference>
<dbReference type="OrthoDB" id="27330at2"/>